<proteinExistence type="predicted"/>
<reference evidence="2 3" key="2">
    <citation type="submission" date="2018-11" db="EMBL/GenBank/DDBJ databases">
        <authorList>
            <consortium name="Pathogen Informatics"/>
        </authorList>
    </citation>
    <scope>NUCLEOTIDE SEQUENCE [LARGE SCALE GENOMIC DNA]</scope>
</reference>
<name>A0A0N4YR66_NIPBR</name>
<evidence type="ECO:0000313" key="4">
    <source>
        <dbReference type="WBParaSite" id="NBR_0001973801-mRNA-1"/>
    </source>
</evidence>
<dbReference type="Proteomes" id="UP000271162">
    <property type="component" value="Unassembled WGS sequence"/>
</dbReference>
<evidence type="ECO:0000313" key="2">
    <source>
        <dbReference type="EMBL" id="VDL83475.1"/>
    </source>
</evidence>
<dbReference type="AlphaFoldDB" id="A0A0N4YR66"/>
<accession>A0A0N4YR66</accession>
<keyword evidence="3" id="KW-1185">Reference proteome</keyword>
<dbReference type="WBParaSite" id="NBR_0001973801-mRNA-1">
    <property type="protein sequence ID" value="NBR_0001973801-mRNA-1"/>
    <property type="gene ID" value="NBR_0001973801"/>
</dbReference>
<gene>
    <name evidence="2" type="ORF">NBR_LOCUS19739</name>
</gene>
<reference evidence="4" key="1">
    <citation type="submission" date="2017-02" db="UniProtKB">
        <authorList>
            <consortium name="WormBaseParasite"/>
        </authorList>
    </citation>
    <scope>IDENTIFICATION</scope>
</reference>
<feature type="compositionally biased region" description="Basic and acidic residues" evidence="1">
    <location>
        <begin position="23"/>
        <end position="34"/>
    </location>
</feature>
<dbReference type="EMBL" id="UYSL01024439">
    <property type="protein sequence ID" value="VDL83475.1"/>
    <property type="molecule type" value="Genomic_DNA"/>
</dbReference>
<feature type="region of interest" description="Disordered" evidence="1">
    <location>
        <begin position="23"/>
        <end position="46"/>
    </location>
</feature>
<evidence type="ECO:0000256" key="1">
    <source>
        <dbReference type="SAM" id="MobiDB-lite"/>
    </source>
</evidence>
<sequence>MSTTARRLWLVGASMKSRLMKVVEPRSGRRERPLRQRNMGEGMRKGMQATAAFWNDRRLWSPDGEAE</sequence>
<protein>
    <submittedName>
        <fullName evidence="2 4">Uncharacterized protein</fullName>
    </submittedName>
</protein>
<organism evidence="4">
    <name type="scientific">Nippostrongylus brasiliensis</name>
    <name type="common">Rat hookworm</name>
    <dbReference type="NCBI Taxonomy" id="27835"/>
    <lineage>
        <taxon>Eukaryota</taxon>
        <taxon>Metazoa</taxon>
        <taxon>Ecdysozoa</taxon>
        <taxon>Nematoda</taxon>
        <taxon>Chromadorea</taxon>
        <taxon>Rhabditida</taxon>
        <taxon>Rhabditina</taxon>
        <taxon>Rhabditomorpha</taxon>
        <taxon>Strongyloidea</taxon>
        <taxon>Heligmosomidae</taxon>
        <taxon>Nippostrongylus</taxon>
    </lineage>
</organism>
<evidence type="ECO:0000313" key="3">
    <source>
        <dbReference type="Proteomes" id="UP000271162"/>
    </source>
</evidence>